<keyword evidence="3" id="KW-1185">Reference proteome</keyword>
<feature type="region of interest" description="Disordered" evidence="1">
    <location>
        <begin position="26"/>
        <end position="47"/>
    </location>
</feature>
<organism evidence="2 3">
    <name type="scientific">Alicyclobacillus fastidiosus</name>
    <dbReference type="NCBI Taxonomy" id="392011"/>
    <lineage>
        <taxon>Bacteria</taxon>
        <taxon>Bacillati</taxon>
        <taxon>Bacillota</taxon>
        <taxon>Bacilli</taxon>
        <taxon>Bacillales</taxon>
        <taxon>Alicyclobacillaceae</taxon>
        <taxon>Alicyclobacillus</taxon>
    </lineage>
</organism>
<dbReference type="Proteomes" id="UP001579974">
    <property type="component" value="Unassembled WGS sequence"/>
</dbReference>
<gene>
    <name evidence="2" type="ORF">KKP3000_003471</name>
</gene>
<evidence type="ECO:0000313" key="3">
    <source>
        <dbReference type="Proteomes" id="UP001579974"/>
    </source>
</evidence>
<accession>A0ABV5ACS2</accession>
<comment type="caution">
    <text evidence="2">The sequence shown here is derived from an EMBL/GenBank/DDBJ whole genome shotgun (WGS) entry which is preliminary data.</text>
</comment>
<name>A0ABV5ACS2_9BACL</name>
<proteinExistence type="predicted"/>
<reference evidence="2 3" key="1">
    <citation type="journal article" date="2024" name="Int. J. Mol. Sci.">
        <title>Exploration of Alicyclobacillus spp. Genome in Search of Antibiotic Resistance.</title>
        <authorList>
            <person name="Bucka-Kolendo J."/>
            <person name="Kiousi D.E."/>
            <person name="Dekowska A."/>
            <person name="Mikolajczuk-Szczyrba A."/>
            <person name="Karadedos D.M."/>
            <person name="Michael P."/>
            <person name="Galanis A."/>
            <person name="Sokolowska B."/>
        </authorList>
    </citation>
    <scope>NUCLEOTIDE SEQUENCE [LARGE SCALE GENOMIC DNA]</scope>
    <source>
        <strain evidence="2 3">KKP 3000</strain>
    </source>
</reference>
<sequence length="47" mass="5329">MSQEQPPSLNEFPKPIRDQVMKILRTAAKRRKGQVEEASGQQPGPRL</sequence>
<evidence type="ECO:0000256" key="1">
    <source>
        <dbReference type="SAM" id="MobiDB-lite"/>
    </source>
</evidence>
<protein>
    <submittedName>
        <fullName evidence="2">Uncharacterized protein</fullName>
    </submittedName>
</protein>
<evidence type="ECO:0000313" key="2">
    <source>
        <dbReference type="EMBL" id="MFB5190078.1"/>
    </source>
</evidence>
<dbReference type="RefSeq" id="WP_368780749.1">
    <property type="nucleotide sequence ID" value="NZ_CP162940.1"/>
</dbReference>
<dbReference type="EMBL" id="JBDXSU010000004">
    <property type="protein sequence ID" value="MFB5190078.1"/>
    <property type="molecule type" value="Genomic_DNA"/>
</dbReference>